<dbReference type="AlphaFoldDB" id="A0A7K5J2J4"/>
<dbReference type="PROSITE" id="PS00518">
    <property type="entry name" value="ZF_RING_1"/>
    <property type="match status" value="1"/>
</dbReference>
<dbReference type="InterPro" id="IPR017907">
    <property type="entry name" value="Znf_RING_CS"/>
</dbReference>
<evidence type="ECO:0000256" key="1">
    <source>
        <dbReference type="ARBA" id="ARBA00004141"/>
    </source>
</evidence>
<keyword evidence="2 11" id="KW-0812">Transmembrane</keyword>
<feature type="region of interest" description="Disordered" evidence="10">
    <location>
        <begin position="92"/>
        <end position="123"/>
    </location>
</feature>
<evidence type="ECO:0000313" key="13">
    <source>
        <dbReference type="EMBL" id="NWS88157.1"/>
    </source>
</evidence>
<dbReference type="Proteomes" id="UP000523146">
    <property type="component" value="Unassembled WGS sequence"/>
</dbReference>
<dbReference type="InterPro" id="IPR013083">
    <property type="entry name" value="Znf_RING/FYVE/PHD"/>
</dbReference>
<accession>A0A7K5J2J4</accession>
<evidence type="ECO:0000256" key="6">
    <source>
        <dbReference type="ARBA" id="ARBA00022833"/>
    </source>
</evidence>
<feature type="transmembrane region" description="Helical" evidence="11">
    <location>
        <begin position="255"/>
        <end position="284"/>
    </location>
</feature>
<name>A0A7K5J2J4_TOXRE</name>
<dbReference type="GO" id="GO:0061630">
    <property type="term" value="F:ubiquitin protein ligase activity"/>
    <property type="evidence" value="ECO:0007669"/>
    <property type="project" value="InterPro"/>
</dbReference>
<comment type="subcellular location">
    <subcellularLocation>
        <location evidence="1">Membrane</location>
        <topology evidence="1">Multi-pass membrane protein</topology>
    </subcellularLocation>
</comment>
<keyword evidence="4 9" id="KW-0863">Zinc-finger</keyword>
<evidence type="ECO:0000259" key="12">
    <source>
        <dbReference type="PROSITE" id="PS50089"/>
    </source>
</evidence>
<dbReference type="GO" id="GO:0016020">
    <property type="term" value="C:membrane"/>
    <property type="evidence" value="ECO:0007669"/>
    <property type="project" value="UniProtKB-SubCell"/>
</dbReference>
<dbReference type="PROSITE" id="PS50089">
    <property type="entry name" value="ZF_RING_2"/>
    <property type="match status" value="1"/>
</dbReference>
<gene>
    <name evidence="13" type="primary">Rnft2</name>
    <name evidence="13" type="ORF">TOXRED_R07329</name>
</gene>
<keyword evidence="7 11" id="KW-1133">Transmembrane helix</keyword>
<evidence type="ECO:0000256" key="10">
    <source>
        <dbReference type="SAM" id="MobiDB-lite"/>
    </source>
</evidence>
<dbReference type="Gene3D" id="3.30.40.10">
    <property type="entry name" value="Zinc/RING finger domain, C3HC4 (zinc finger)"/>
    <property type="match status" value="1"/>
</dbReference>
<feature type="domain" description="RING-type" evidence="12">
    <location>
        <begin position="383"/>
        <end position="421"/>
    </location>
</feature>
<dbReference type="PANTHER" id="PTHR15860">
    <property type="entry name" value="UNCHARACTERIZED RING FINGER-CONTAINING PROTEIN"/>
    <property type="match status" value="1"/>
</dbReference>
<dbReference type="CDD" id="cd16742">
    <property type="entry name" value="RING-HC_RNFT2"/>
    <property type="match status" value="1"/>
</dbReference>
<feature type="non-terminal residue" evidence="13">
    <location>
        <position position="443"/>
    </location>
</feature>
<sequence length="443" mass="48760">CFRVLRKMQRRHSSNTDTVPPERSRSQAVSSEGSVDESGVFESLKAEGSAAAPLFPGLAGLPAGSIPASPFPAGLVLGSAAGGGEVFIQMPSPRDEGSGRAEGAPFHHHRTPPHPFHHGHHRGSSLLHMAGERHGHAEEGADEQAGTPAPALSELKAVVGWLQKGLPFILILLAKVCFQHKLGIAVCIGMASTFAYANSTLREQVALKEKRSVLVVFWILAFLTGNTLYLLYTFSSQQLYNSLIFLKPNLDRLDFFNLMWIVGIADFVLKYLTIALKCLVVALPKIILAVKSKGKFYLIIEELSQLFRSLVPIQVWYKYIMGDDPSSSYFLGGILIIMYSLCKSFDICGRVGSVRKALKVLCTPQTYGVRATSQQCSEAGDICAICQAEFREPLILLCQHVFCEECLCLWFDREKTCPLCRSVTVDTLRCWKDGTTSAHFQVY</sequence>
<dbReference type="GO" id="GO:1904294">
    <property type="term" value="P:positive regulation of ERAD pathway"/>
    <property type="evidence" value="ECO:0007669"/>
    <property type="project" value="InterPro"/>
</dbReference>
<keyword evidence="6" id="KW-0862">Zinc</keyword>
<dbReference type="EMBL" id="VXBI01009276">
    <property type="protein sequence ID" value="NWS88157.1"/>
    <property type="molecule type" value="Genomic_DNA"/>
</dbReference>
<feature type="transmembrane region" description="Helical" evidence="11">
    <location>
        <begin position="213"/>
        <end position="235"/>
    </location>
</feature>
<organism evidence="13 14">
    <name type="scientific">Toxostoma redivivum</name>
    <name type="common">California thrasher</name>
    <dbReference type="NCBI Taxonomy" id="99882"/>
    <lineage>
        <taxon>Eukaryota</taxon>
        <taxon>Metazoa</taxon>
        <taxon>Chordata</taxon>
        <taxon>Craniata</taxon>
        <taxon>Vertebrata</taxon>
        <taxon>Euteleostomi</taxon>
        <taxon>Archelosauria</taxon>
        <taxon>Archosauria</taxon>
        <taxon>Dinosauria</taxon>
        <taxon>Saurischia</taxon>
        <taxon>Theropoda</taxon>
        <taxon>Coelurosauria</taxon>
        <taxon>Aves</taxon>
        <taxon>Neognathae</taxon>
        <taxon>Neoaves</taxon>
        <taxon>Telluraves</taxon>
        <taxon>Australaves</taxon>
        <taxon>Passeriformes</taxon>
        <taxon>Mimidae</taxon>
        <taxon>Toxostoma</taxon>
    </lineage>
</organism>
<dbReference type="InterPro" id="IPR044235">
    <property type="entry name" value="RNFT1/2"/>
</dbReference>
<dbReference type="PANTHER" id="PTHR15860:SF2">
    <property type="entry name" value="RING FINGER AND TRANSMEMBRANE DOMAIN-CONTAINING PROTEIN 2"/>
    <property type="match status" value="1"/>
</dbReference>
<evidence type="ECO:0000256" key="2">
    <source>
        <dbReference type="ARBA" id="ARBA00022692"/>
    </source>
</evidence>
<evidence type="ECO:0000256" key="8">
    <source>
        <dbReference type="ARBA" id="ARBA00023136"/>
    </source>
</evidence>
<comment type="caution">
    <text evidence="13">The sequence shown here is derived from an EMBL/GenBank/DDBJ whole genome shotgun (WGS) entry which is preliminary data.</text>
</comment>
<dbReference type="Pfam" id="PF13639">
    <property type="entry name" value="zf-RING_2"/>
    <property type="match status" value="1"/>
</dbReference>
<proteinExistence type="predicted"/>
<feature type="region of interest" description="Disordered" evidence="10">
    <location>
        <begin position="7"/>
        <end position="36"/>
    </location>
</feature>
<evidence type="ECO:0000313" key="14">
    <source>
        <dbReference type="Proteomes" id="UP000523146"/>
    </source>
</evidence>
<keyword evidence="3" id="KW-0479">Metal-binding</keyword>
<feature type="transmembrane region" description="Helical" evidence="11">
    <location>
        <begin position="182"/>
        <end position="201"/>
    </location>
</feature>
<evidence type="ECO:0000256" key="7">
    <source>
        <dbReference type="ARBA" id="ARBA00022989"/>
    </source>
</evidence>
<evidence type="ECO:0000256" key="5">
    <source>
        <dbReference type="ARBA" id="ARBA00022786"/>
    </source>
</evidence>
<dbReference type="GO" id="GO:0008270">
    <property type="term" value="F:zinc ion binding"/>
    <property type="evidence" value="ECO:0007669"/>
    <property type="project" value="UniProtKB-KW"/>
</dbReference>
<keyword evidence="8 11" id="KW-0472">Membrane</keyword>
<evidence type="ECO:0000256" key="11">
    <source>
        <dbReference type="SAM" id="Phobius"/>
    </source>
</evidence>
<feature type="compositionally biased region" description="Basic residues" evidence="10">
    <location>
        <begin position="106"/>
        <end position="123"/>
    </location>
</feature>
<dbReference type="SUPFAM" id="SSF57850">
    <property type="entry name" value="RING/U-box"/>
    <property type="match status" value="1"/>
</dbReference>
<evidence type="ECO:0000256" key="9">
    <source>
        <dbReference type="PROSITE-ProRule" id="PRU00175"/>
    </source>
</evidence>
<dbReference type="InterPro" id="IPR001841">
    <property type="entry name" value="Znf_RING"/>
</dbReference>
<evidence type="ECO:0000256" key="3">
    <source>
        <dbReference type="ARBA" id="ARBA00022723"/>
    </source>
</evidence>
<feature type="non-terminal residue" evidence="13">
    <location>
        <position position="1"/>
    </location>
</feature>
<reference evidence="13 14" key="1">
    <citation type="submission" date="2019-09" db="EMBL/GenBank/DDBJ databases">
        <title>Bird 10,000 Genomes (B10K) Project - Family phase.</title>
        <authorList>
            <person name="Zhang G."/>
        </authorList>
    </citation>
    <scope>NUCLEOTIDE SEQUENCE [LARGE SCALE GENOMIC DNA]</scope>
    <source>
        <strain evidence="13">B10K-DU-002-15</strain>
        <tissue evidence="13">Muscle</tissue>
    </source>
</reference>
<evidence type="ECO:0000256" key="4">
    <source>
        <dbReference type="ARBA" id="ARBA00022771"/>
    </source>
</evidence>
<dbReference type="SMART" id="SM00184">
    <property type="entry name" value="RING"/>
    <property type="match status" value="1"/>
</dbReference>
<protein>
    <submittedName>
        <fullName evidence="13">RNFT2 protein</fullName>
    </submittedName>
</protein>
<keyword evidence="14" id="KW-1185">Reference proteome</keyword>
<keyword evidence="5" id="KW-0833">Ubl conjugation pathway</keyword>